<sequence length="579" mass="60609">MTEQPTYGPRLYPDIVRDLLTTLTGGTVREAVTAPVDGPVVLDRLAQRPVRRVSHLDGLTPVGATNVPVRFTDADFELADLDGDGEPDAIVFRENGRKPAPGTTLTVNYYPAQIARPVPLTDLNVGSVVRTLLETVGREVAQTEQYLDLIYRSAFIETAEGGSLDRVVALIGMQRLPAGFPLVSVQFSRNAATGGRVTLPAGTVVTDAAANRYATVTDLSLEPGEASRSVLAAGLTPDTALVGPAALDRFETIVAGVTTVTNPGEAYRQAAAESDTDLRRRSRGALHGAVRGTIDALRFGVLAVQGVRSVEITEFPNGRAGEVRIDVAYESPDDTVTPGAVARRIEELRPAGIRIVPWPPAPAARRQIRVQVALVLAGTGVSGAEFAGLTTGVEERVTARLTGLAPGAPVRVNALVAAVLADARIADAEIGFTGADGTAIGTLTLAAGEVLDVLHPFAFPPPTAERTDATQVATVSFVEVSLPVHLQPGVTLAEAAEAIGLAIDGHLATRSPDRPLTVDGVAAAVRDDTRYSLVRELASLLVEHAGQFTQLLDGQGSYQVGAAEQLQRRGDAGVSEDGT</sequence>
<evidence type="ECO:0000313" key="1">
    <source>
        <dbReference type="EMBL" id="TDE92437.1"/>
    </source>
</evidence>
<reference evidence="1 2" key="1">
    <citation type="submission" date="2019-03" db="EMBL/GenBank/DDBJ databases">
        <title>Genomic features of bacteria from cold environments.</title>
        <authorList>
            <person name="Shen L."/>
        </authorList>
    </citation>
    <scope>NUCLEOTIDE SEQUENCE [LARGE SCALE GENOMIC DNA]</scope>
    <source>
        <strain evidence="2">T3246-1</strain>
    </source>
</reference>
<protein>
    <recommendedName>
        <fullName evidence="3">Baseplate protein J-like domain-containing protein</fullName>
    </recommendedName>
</protein>
<organism evidence="1 2">
    <name type="scientific">Occultella glacieicola</name>
    <dbReference type="NCBI Taxonomy" id="2518684"/>
    <lineage>
        <taxon>Bacteria</taxon>
        <taxon>Bacillati</taxon>
        <taxon>Actinomycetota</taxon>
        <taxon>Actinomycetes</taxon>
        <taxon>Micrococcales</taxon>
        <taxon>Ruaniaceae</taxon>
        <taxon>Occultella</taxon>
    </lineage>
</organism>
<name>A0ABY2E4T2_9MICO</name>
<gene>
    <name evidence="1" type="ORF">EXU48_12770</name>
</gene>
<evidence type="ECO:0000313" key="2">
    <source>
        <dbReference type="Proteomes" id="UP000504882"/>
    </source>
</evidence>
<dbReference type="RefSeq" id="WP_133108067.1">
    <property type="nucleotide sequence ID" value="NZ_SMNA01000006.1"/>
</dbReference>
<dbReference type="Proteomes" id="UP000504882">
    <property type="component" value="Unassembled WGS sequence"/>
</dbReference>
<evidence type="ECO:0008006" key="3">
    <source>
        <dbReference type="Google" id="ProtNLM"/>
    </source>
</evidence>
<keyword evidence="2" id="KW-1185">Reference proteome</keyword>
<proteinExistence type="predicted"/>
<comment type="caution">
    <text evidence="1">The sequence shown here is derived from an EMBL/GenBank/DDBJ whole genome shotgun (WGS) entry which is preliminary data.</text>
</comment>
<accession>A0ABY2E4T2</accession>
<dbReference type="EMBL" id="SMNA01000006">
    <property type="protein sequence ID" value="TDE92437.1"/>
    <property type="molecule type" value="Genomic_DNA"/>
</dbReference>